<dbReference type="InterPro" id="IPR050583">
    <property type="entry name" value="Mycobacterial_A85_antigen"/>
</dbReference>
<sequence length="333" mass="36601">MLHTPRYAVVFAFTRMFMAVWGRRVVLKAAIACGTLAAAPVLAQGGDGTFVTLDAFPSRHVASRKVVVWLPPGYDGSSQRYPVLYMHDGQNLFDPKTAMGGQAWEVHKVLASLIASGAARPAIVVGIWSNRDRAREYGPAAAVETLAPDLRAALLGDPPIPGGMPTLSDQYLRFLVEELKPAIDSRFRTQKERVGTFILGSSMGGLISLYAVARHPEVFAGAACLSTHWPVTTNFNMLFDKDDMRPVRIASAWFDWLGKALPRAGALKLYFDHGDATLDALYAPYQQQMDAILRVKGYRQGIDVISKVYPGADHSEAAWRSRVDIPLRFLLMP</sequence>
<evidence type="ECO:0000313" key="1">
    <source>
        <dbReference type="EMBL" id="MRV71232.1"/>
    </source>
</evidence>
<dbReference type="AlphaFoldDB" id="A0A7X2IJN7"/>
<dbReference type="InterPro" id="IPR000801">
    <property type="entry name" value="Esterase-like"/>
</dbReference>
<evidence type="ECO:0000313" key="2">
    <source>
        <dbReference type="Proteomes" id="UP000446768"/>
    </source>
</evidence>
<organism evidence="1 2">
    <name type="scientific">Pseudoduganella rivuli</name>
    <dbReference type="NCBI Taxonomy" id="2666085"/>
    <lineage>
        <taxon>Bacteria</taxon>
        <taxon>Pseudomonadati</taxon>
        <taxon>Pseudomonadota</taxon>
        <taxon>Betaproteobacteria</taxon>
        <taxon>Burkholderiales</taxon>
        <taxon>Oxalobacteraceae</taxon>
        <taxon>Telluria group</taxon>
        <taxon>Pseudoduganella</taxon>
    </lineage>
</organism>
<dbReference type="PANTHER" id="PTHR48098:SF6">
    <property type="entry name" value="FERRI-BACILLIBACTIN ESTERASE BESA"/>
    <property type="match status" value="1"/>
</dbReference>
<name>A0A7X2IJN7_9BURK</name>
<dbReference type="Gene3D" id="3.40.50.1820">
    <property type="entry name" value="alpha/beta hydrolase"/>
    <property type="match status" value="1"/>
</dbReference>
<gene>
    <name evidence="1" type="ORF">GJ700_05800</name>
</gene>
<protein>
    <submittedName>
        <fullName evidence="1">Esterase</fullName>
    </submittedName>
</protein>
<dbReference type="InterPro" id="IPR029058">
    <property type="entry name" value="AB_hydrolase_fold"/>
</dbReference>
<keyword evidence="2" id="KW-1185">Reference proteome</keyword>
<dbReference type="EMBL" id="WKJJ01000003">
    <property type="protein sequence ID" value="MRV71232.1"/>
    <property type="molecule type" value="Genomic_DNA"/>
</dbReference>
<dbReference type="PANTHER" id="PTHR48098">
    <property type="entry name" value="ENTEROCHELIN ESTERASE-RELATED"/>
    <property type="match status" value="1"/>
</dbReference>
<proteinExistence type="predicted"/>
<reference evidence="1 2" key="1">
    <citation type="submission" date="2019-11" db="EMBL/GenBank/DDBJ databases">
        <title>Novel species isolated from a subtropical stream in China.</title>
        <authorList>
            <person name="Lu H."/>
        </authorList>
    </citation>
    <scope>NUCLEOTIDE SEQUENCE [LARGE SCALE GENOMIC DNA]</scope>
    <source>
        <strain evidence="1 2">FT92W</strain>
    </source>
</reference>
<dbReference type="Proteomes" id="UP000446768">
    <property type="component" value="Unassembled WGS sequence"/>
</dbReference>
<accession>A0A7X2IJN7</accession>
<comment type="caution">
    <text evidence="1">The sequence shown here is derived from an EMBL/GenBank/DDBJ whole genome shotgun (WGS) entry which is preliminary data.</text>
</comment>
<dbReference type="SUPFAM" id="SSF53474">
    <property type="entry name" value="alpha/beta-Hydrolases"/>
    <property type="match status" value="1"/>
</dbReference>
<dbReference type="Pfam" id="PF00756">
    <property type="entry name" value="Esterase"/>
    <property type="match status" value="1"/>
</dbReference>